<proteinExistence type="inferred from homology"/>
<evidence type="ECO:0000256" key="6">
    <source>
        <dbReference type="ARBA" id="ARBA00023098"/>
    </source>
</evidence>
<dbReference type="GO" id="GO:0006631">
    <property type="term" value="P:fatty acid metabolic process"/>
    <property type="evidence" value="ECO:0007669"/>
    <property type="project" value="UniProtKB-KW"/>
</dbReference>
<dbReference type="InterPro" id="IPR045002">
    <property type="entry name" value="Ech1-like"/>
</dbReference>
<evidence type="ECO:0000256" key="3">
    <source>
        <dbReference type="ARBA" id="ARBA00005254"/>
    </source>
</evidence>
<dbReference type="AlphaFoldDB" id="A0A9X2WF74"/>
<dbReference type="GO" id="GO:0016853">
    <property type="term" value="F:isomerase activity"/>
    <property type="evidence" value="ECO:0007669"/>
    <property type="project" value="UniProtKB-KW"/>
</dbReference>
<evidence type="ECO:0000256" key="2">
    <source>
        <dbReference type="ARBA" id="ARBA00005005"/>
    </source>
</evidence>
<dbReference type="EMBL" id="JAOANI010000015">
    <property type="protein sequence ID" value="MCT7359153.1"/>
    <property type="molecule type" value="Genomic_DNA"/>
</dbReference>
<keyword evidence="4" id="KW-0276">Fatty acid metabolism</keyword>
<evidence type="ECO:0000256" key="5">
    <source>
        <dbReference type="ARBA" id="ARBA00022990"/>
    </source>
</evidence>
<dbReference type="InterPro" id="IPR029045">
    <property type="entry name" value="ClpP/crotonase-like_dom_sf"/>
</dbReference>
<dbReference type="Gene3D" id="3.90.226.10">
    <property type="entry name" value="2-enoyl-CoA Hydratase, Chain A, domain 1"/>
    <property type="match status" value="1"/>
</dbReference>
<keyword evidence="8" id="KW-0413">Isomerase</keyword>
<evidence type="ECO:0000256" key="8">
    <source>
        <dbReference type="ARBA" id="ARBA00023235"/>
    </source>
</evidence>
<dbReference type="CDD" id="cd06558">
    <property type="entry name" value="crotonase-like"/>
    <property type="match status" value="1"/>
</dbReference>
<comment type="similarity">
    <text evidence="3">Belongs to the enoyl-CoA hydratase/isomerase family.</text>
</comment>
<dbReference type="FunFam" id="1.10.12.10:FF:000004">
    <property type="entry name" value="Delta3,5-delta2,4-dienoyl-CoA isomerase"/>
    <property type="match status" value="1"/>
</dbReference>
<dbReference type="SUPFAM" id="SSF52096">
    <property type="entry name" value="ClpP/crotonase"/>
    <property type="match status" value="1"/>
</dbReference>
<keyword evidence="5" id="KW-0007">Acetylation</keyword>
<dbReference type="RefSeq" id="WP_260976028.1">
    <property type="nucleotide sequence ID" value="NZ_JAOANI010000015.1"/>
</dbReference>
<dbReference type="InterPro" id="IPR001753">
    <property type="entry name" value="Enoyl-CoA_hydra/iso"/>
</dbReference>
<evidence type="ECO:0000313" key="9">
    <source>
        <dbReference type="EMBL" id="MCT7359153.1"/>
    </source>
</evidence>
<evidence type="ECO:0000256" key="1">
    <source>
        <dbReference type="ARBA" id="ARBA00004275"/>
    </source>
</evidence>
<dbReference type="InterPro" id="IPR014748">
    <property type="entry name" value="Enoyl-CoA_hydra_C"/>
</dbReference>
<name>A0A9X2WF74_9GAMM</name>
<evidence type="ECO:0000256" key="4">
    <source>
        <dbReference type="ARBA" id="ARBA00022832"/>
    </source>
</evidence>
<protein>
    <submittedName>
        <fullName evidence="9">Crotonase/enoyl-CoA hydratase family protein</fullName>
    </submittedName>
</protein>
<dbReference type="Proteomes" id="UP001147830">
    <property type="component" value="Unassembled WGS sequence"/>
</dbReference>
<dbReference type="Gene3D" id="1.10.12.10">
    <property type="entry name" value="Lyase 2-enoyl-coa Hydratase, Chain A, domain 2"/>
    <property type="match status" value="1"/>
</dbReference>
<comment type="pathway">
    <text evidence="2">Lipid metabolism; fatty acid beta-oxidation.</text>
</comment>
<reference evidence="9" key="1">
    <citation type="journal article" date="2022" name="Front. Microbiol.">
        <title>Genome-based taxonomic rearrangement of Oceanobacter-related bacteria including the description of Thalassolituus hydrocarbonoclasticus sp. nov. and Thalassolituus pacificus sp. nov. and emended description of the genus Thalassolituus.</title>
        <authorList>
            <person name="Dong C."/>
            <person name="Wei L."/>
            <person name="Wang J."/>
            <person name="Lai Q."/>
            <person name="Huang Z."/>
            <person name="Shao Z."/>
        </authorList>
    </citation>
    <scope>NUCLEOTIDE SEQUENCE</scope>
    <source>
        <strain evidence="9">59MF3M-4</strain>
    </source>
</reference>
<comment type="subcellular location">
    <subcellularLocation>
        <location evidence="1">Peroxisome</location>
    </subcellularLocation>
</comment>
<dbReference type="GO" id="GO:0005737">
    <property type="term" value="C:cytoplasm"/>
    <property type="evidence" value="ECO:0007669"/>
    <property type="project" value="UniProtKB-ARBA"/>
</dbReference>
<keyword evidence="6" id="KW-0443">Lipid metabolism</keyword>
<evidence type="ECO:0000256" key="7">
    <source>
        <dbReference type="ARBA" id="ARBA00023140"/>
    </source>
</evidence>
<dbReference type="FunFam" id="3.90.226.10:FF:000024">
    <property type="entry name" value="Delta3,5-delta2,4-dienoyl-CoA isomerase"/>
    <property type="match status" value="1"/>
</dbReference>
<keyword evidence="7" id="KW-0576">Peroxisome</keyword>
<evidence type="ECO:0000313" key="10">
    <source>
        <dbReference type="Proteomes" id="UP001147830"/>
    </source>
</evidence>
<accession>A0A9X2WF74</accession>
<dbReference type="PANTHER" id="PTHR43149">
    <property type="entry name" value="ENOYL-COA HYDRATASE"/>
    <property type="match status" value="1"/>
</dbReference>
<sequence length="284" mass="31296">MSAQPEFQSFNVSVENHIAHVQLCRPDALNSMNQAFWLELPQCMRAIEAQTDARVIVISSTGKHFSAGMDLGVFTNPKAVPMTGDAGRMAENLRRVVMQLQDTLSSLEQIRLPVLAAIQGGCIGGALDMVCAADSRYCSADAYFTIKETELGMTADVGTLQRLPKLMPQGVVRELAYTGRKFSAQEAKALGFVNEVYESQQAMLDGVLSIAAEIAKHSPLAVSGCKEMLNYSRDHSVEDSLRYMATWQSGMFRPTDMMKTFQAKAQKQQAEYDDLFAVKGLFEE</sequence>
<keyword evidence="10" id="KW-1185">Reference proteome</keyword>
<comment type="caution">
    <text evidence="9">The sequence shown here is derived from an EMBL/GenBank/DDBJ whole genome shotgun (WGS) entry which is preliminary data.</text>
</comment>
<gene>
    <name evidence="9" type="ORF">NYR02_08985</name>
</gene>
<dbReference type="Pfam" id="PF00378">
    <property type="entry name" value="ECH_1"/>
    <property type="match status" value="1"/>
</dbReference>
<dbReference type="NCBIfam" id="NF004794">
    <property type="entry name" value="PRK06142.1"/>
    <property type="match status" value="1"/>
</dbReference>
<organism evidence="9 10">
    <name type="scientific">Thalassolituus pacificus</name>
    <dbReference type="NCBI Taxonomy" id="2975440"/>
    <lineage>
        <taxon>Bacteria</taxon>
        <taxon>Pseudomonadati</taxon>
        <taxon>Pseudomonadota</taxon>
        <taxon>Gammaproteobacteria</taxon>
        <taxon>Oceanospirillales</taxon>
        <taxon>Oceanospirillaceae</taxon>
        <taxon>Thalassolituus</taxon>
    </lineage>
</organism>
<reference evidence="9" key="2">
    <citation type="submission" date="2022-08" db="EMBL/GenBank/DDBJ databases">
        <authorList>
            <person name="Dong C."/>
        </authorList>
    </citation>
    <scope>NUCLEOTIDE SEQUENCE</scope>
    <source>
        <strain evidence="9">59MF3M-4</strain>
    </source>
</reference>